<reference evidence="2" key="1">
    <citation type="submission" date="2016-03" db="EMBL/GenBank/DDBJ databases">
        <title>Mechanisms controlling the formation of the plant cell surface in tip-growing cells are functionally conserved among land plants.</title>
        <authorList>
            <person name="Honkanen S."/>
            <person name="Jones V.A."/>
            <person name="Morieri G."/>
            <person name="Champion C."/>
            <person name="Hetherington A.J."/>
            <person name="Kelly S."/>
            <person name="Saint-Marcoux D."/>
            <person name="Proust H."/>
            <person name="Prescott H."/>
            <person name="Dolan L."/>
        </authorList>
    </citation>
    <scope>NUCLEOTIDE SEQUENCE [LARGE SCALE GENOMIC DNA]</scope>
    <source>
        <tissue evidence="2">Whole gametophyte</tissue>
    </source>
</reference>
<organism evidence="2 3">
    <name type="scientific">Marchantia polymorpha subsp. ruderalis</name>
    <dbReference type="NCBI Taxonomy" id="1480154"/>
    <lineage>
        <taxon>Eukaryota</taxon>
        <taxon>Viridiplantae</taxon>
        <taxon>Streptophyta</taxon>
        <taxon>Embryophyta</taxon>
        <taxon>Marchantiophyta</taxon>
        <taxon>Marchantiopsida</taxon>
        <taxon>Marchantiidae</taxon>
        <taxon>Marchantiales</taxon>
        <taxon>Marchantiaceae</taxon>
        <taxon>Marchantia</taxon>
    </lineage>
</organism>
<comment type="caution">
    <text evidence="2">The sequence shown here is derived from an EMBL/GenBank/DDBJ whole genome shotgun (WGS) entry which is preliminary data.</text>
</comment>
<evidence type="ECO:0000256" key="1">
    <source>
        <dbReference type="SAM" id="MobiDB-lite"/>
    </source>
</evidence>
<dbReference type="EMBL" id="LVLJ01000172">
    <property type="protein sequence ID" value="OAE35401.1"/>
    <property type="molecule type" value="Genomic_DNA"/>
</dbReference>
<accession>A0A176WS20</accession>
<keyword evidence="3" id="KW-1185">Reference proteome</keyword>
<evidence type="ECO:0000313" key="2">
    <source>
        <dbReference type="EMBL" id="OAE35401.1"/>
    </source>
</evidence>
<feature type="region of interest" description="Disordered" evidence="1">
    <location>
        <begin position="1"/>
        <end position="34"/>
    </location>
</feature>
<dbReference type="Proteomes" id="UP000077202">
    <property type="component" value="Unassembled WGS sequence"/>
</dbReference>
<sequence>MDGEHGGFNRVRASKVARPESADRVEDDDKAATRAGLRVMHNGHVENAGHAENQWGPLEIYDSDKEKGAGAMEVQNLASPRSSWRKSEDRLGKRRKKTQAQKQLQLLKRRCGWKDCLEA</sequence>
<feature type="region of interest" description="Disordered" evidence="1">
    <location>
        <begin position="73"/>
        <end position="100"/>
    </location>
</feature>
<name>A0A176WS20_MARPO</name>
<proteinExistence type="predicted"/>
<protein>
    <submittedName>
        <fullName evidence="2">Uncharacterized protein</fullName>
    </submittedName>
</protein>
<evidence type="ECO:0000313" key="3">
    <source>
        <dbReference type="Proteomes" id="UP000077202"/>
    </source>
</evidence>
<gene>
    <name evidence="2" type="ORF">AXG93_2587s1160</name>
</gene>
<dbReference type="AlphaFoldDB" id="A0A176WS20"/>